<name>A0AB39XVK5_9ACTN</name>
<evidence type="ECO:0000313" key="1">
    <source>
        <dbReference type="EMBL" id="XDV61546.1"/>
    </source>
</evidence>
<dbReference type="InterPro" id="IPR029063">
    <property type="entry name" value="SAM-dependent_MTases_sf"/>
</dbReference>
<reference evidence="1" key="1">
    <citation type="submission" date="2024-08" db="EMBL/GenBank/DDBJ databases">
        <authorList>
            <person name="Yu S.T."/>
        </authorList>
    </citation>
    <scope>NUCLEOTIDE SEQUENCE</scope>
    <source>
        <strain evidence="1">R33</strain>
    </source>
</reference>
<dbReference type="EMBL" id="CP165727">
    <property type="protein sequence ID" value="XDV61546.1"/>
    <property type="molecule type" value="Genomic_DNA"/>
</dbReference>
<protein>
    <submittedName>
        <fullName evidence="1">Uncharacterized protein</fullName>
    </submittedName>
</protein>
<proteinExistence type="predicted"/>
<dbReference type="RefSeq" id="WP_369776319.1">
    <property type="nucleotide sequence ID" value="NZ_CP165727.1"/>
</dbReference>
<dbReference type="AlphaFoldDB" id="A0AB39XVK5"/>
<sequence>MTDLETADPGVLRTAMTEQLVRAGTIRSKQVEAAFRTVPRHVFAPEAPLANNP</sequence>
<accession>A0AB39XVK5</accession>
<organism evidence="1">
    <name type="scientific">Streptomyces sp. R33</name>
    <dbReference type="NCBI Taxonomy" id="3238629"/>
    <lineage>
        <taxon>Bacteria</taxon>
        <taxon>Bacillati</taxon>
        <taxon>Actinomycetota</taxon>
        <taxon>Actinomycetes</taxon>
        <taxon>Kitasatosporales</taxon>
        <taxon>Streptomycetaceae</taxon>
        <taxon>Streptomyces</taxon>
    </lineage>
</organism>
<gene>
    <name evidence="1" type="ORF">AB5J51_00320</name>
</gene>
<dbReference type="Gene3D" id="3.40.50.150">
    <property type="entry name" value="Vaccinia Virus protein VP39"/>
    <property type="match status" value="1"/>
</dbReference>